<dbReference type="InterPro" id="IPR052212">
    <property type="entry name" value="PH-like_domain"/>
</dbReference>
<dbReference type="OrthoDB" id="6020705at2759"/>
<organism evidence="2 3">
    <name type="scientific">Scleropages formosus</name>
    <name type="common">Asian bonytongue</name>
    <name type="synonym">Osteoglossum formosum</name>
    <dbReference type="NCBI Taxonomy" id="113540"/>
    <lineage>
        <taxon>Eukaryota</taxon>
        <taxon>Metazoa</taxon>
        <taxon>Chordata</taxon>
        <taxon>Craniata</taxon>
        <taxon>Vertebrata</taxon>
        <taxon>Euteleostomi</taxon>
        <taxon>Actinopterygii</taxon>
        <taxon>Neopterygii</taxon>
        <taxon>Teleostei</taxon>
        <taxon>Osteoglossocephala</taxon>
        <taxon>Osteoglossomorpha</taxon>
        <taxon>Osteoglossiformes</taxon>
        <taxon>Osteoglossidae</taxon>
        <taxon>Scleropages</taxon>
    </lineage>
</organism>
<proteinExistence type="predicted"/>
<dbReference type="Pfam" id="PF00498">
    <property type="entry name" value="FHA"/>
    <property type="match status" value="1"/>
</dbReference>
<name>A0A8C9S7E6_SCLFO</name>
<accession>A0A8C9S7E6</accession>
<reference evidence="2" key="3">
    <citation type="submission" date="2025-09" db="UniProtKB">
        <authorList>
            <consortium name="Ensembl"/>
        </authorList>
    </citation>
    <scope>IDENTIFICATION</scope>
</reference>
<dbReference type="InterPro" id="IPR008984">
    <property type="entry name" value="SMAD_FHA_dom_sf"/>
</dbReference>
<dbReference type="GeneTree" id="ENSGT00940000156371"/>
<dbReference type="AlphaFoldDB" id="A0A8C9S7E6"/>
<evidence type="ECO:0000313" key="3">
    <source>
        <dbReference type="Proteomes" id="UP000694397"/>
    </source>
</evidence>
<feature type="domain" description="FHA" evidence="1">
    <location>
        <begin position="33"/>
        <end position="88"/>
    </location>
</feature>
<dbReference type="Gene3D" id="2.60.200.20">
    <property type="match status" value="1"/>
</dbReference>
<dbReference type="InterPro" id="IPR000253">
    <property type="entry name" value="FHA_dom"/>
</dbReference>
<reference evidence="2 3" key="1">
    <citation type="submission" date="2019-04" db="EMBL/GenBank/DDBJ databases">
        <authorList>
            <consortium name="Wellcome Sanger Institute Data Sharing"/>
        </authorList>
    </citation>
    <scope>NUCLEOTIDE SEQUENCE [LARGE SCALE GENOMIC DNA]</scope>
</reference>
<dbReference type="Ensembl" id="ENSSFOT00015027698.2">
    <property type="protein sequence ID" value="ENSSFOP00015027389.2"/>
    <property type="gene ID" value="ENSSFOG00015017585.2"/>
</dbReference>
<dbReference type="GO" id="GO:0045180">
    <property type="term" value="C:basal cortex"/>
    <property type="evidence" value="ECO:0007669"/>
    <property type="project" value="TreeGrafter"/>
</dbReference>
<protein>
    <recommendedName>
        <fullName evidence="1">FHA domain-containing protein</fullName>
    </recommendedName>
</protein>
<keyword evidence="3" id="KW-1185">Reference proteome</keyword>
<evidence type="ECO:0000313" key="2">
    <source>
        <dbReference type="Ensembl" id="ENSSFOP00015027389.2"/>
    </source>
</evidence>
<evidence type="ECO:0000259" key="1">
    <source>
        <dbReference type="Pfam" id="PF00498"/>
    </source>
</evidence>
<dbReference type="PANTHER" id="PTHR12156:SF21">
    <property type="entry name" value="PLECKSTRIN HOMOLOGY-LIKE DOMAIN FAMILY B MEMBER 2"/>
    <property type="match status" value="1"/>
</dbReference>
<dbReference type="Proteomes" id="UP000694397">
    <property type="component" value="Chromosome 24"/>
</dbReference>
<dbReference type="PANTHER" id="PTHR12156">
    <property type="entry name" value="PLECKSTRIN HOMOLOGY-LIKE DOMAIN, FAMILY B, MEMBER 3"/>
    <property type="match status" value="1"/>
</dbReference>
<reference evidence="2" key="2">
    <citation type="submission" date="2025-08" db="UniProtKB">
        <authorList>
            <consortium name="Ensembl"/>
        </authorList>
    </citation>
    <scope>IDENTIFICATION</scope>
</reference>
<dbReference type="GO" id="GO:0070507">
    <property type="term" value="P:regulation of microtubule cytoskeleton organization"/>
    <property type="evidence" value="ECO:0007669"/>
    <property type="project" value="TreeGrafter"/>
</dbReference>
<dbReference type="SUPFAM" id="SSF49879">
    <property type="entry name" value="SMAD/FHA domain"/>
    <property type="match status" value="1"/>
</dbReference>
<dbReference type="FunFam" id="2.60.200.20:FF:000004">
    <property type="entry name" value="pleckstrin homology-like domain family B member 1 isoform X1"/>
    <property type="match status" value="1"/>
</dbReference>
<sequence>GLKVQTATPHLVSLGSGRLSVAITLLPLNEGSARDITIEGPGIEAEHCQIENRAGIITLDPCGNLCALDGVVVTKPTQLTQGYTLCLGKSYFFRFNHPEEATRMKSMLPQKSPVSYLGHNFHITVLLSPARDSTSPALLVLPVSFLPQLFVCKECVVPTVCIPSCSLWPGHPCPCSLCPLVFVQ</sequence>